<evidence type="ECO:0000313" key="7">
    <source>
        <dbReference type="Proteomes" id="UP001059596"/>
    </source>
</evidence>
<dbReference type="GO" id="GO:0003729">
    <property type="term" value="F:mRNA binding"/>
    <property type="evidence" value="ECO:0007669"/>
    <property type="project" value="TreeGrafter"/>
</dbReference>
<feature type="region of interest" description="Disordered" evidence="4">
    <location>
        <begin position="412"/>
        <end position="439"/>
    </location>
</feature>
<dbReference type="SMART" id="SM00360">
    <property type="entry name" value="RRM"/>
    <property type="match status" value="2"/>
</dbReference>
<sequence length="439" mass="47278">MEVDNTDTASGQREQSKVVQSSNLSNPVATADNPLPSGISGAEGDEHLRKIFIGGLSTQTTVDTLRDFFRKFGEVADAVVMRDPVSNNSRRFGFVTFVEATSVENVQGAMPHTVDNKAVETKRALPRQELYKPGGGGGISHGSGGLGFGGAKSNKIFLGGLKDCHDEKTLCEYFSQFGGIANVKLLMDKDTGRKRGFGFLEFEETLSAERALEQGKHSIKMNTVEVKKSHQRQDPGKRLRFPVGGLMRPGYLPPQSHMMESYNCNPYMAQAILPPSAFINGWASYVTRAAPPVKPVLQYHQQSTPVHTFAGYGPDAWSSYQKPGKCATHGWTTTNVGQWPPKEGHKHAQTSTSDRPKSDYMCVQVAPSYPKLDLGARGDADGGSVVGLGLGSTAGASLGTGTAKKWPTDDYKIFKPAQNPTPLQNPKIGTGDSPPAYGI</sequence>
<dbReference type="Proteomes" id="UP001059596">
    <property type="component" value="Chromosome 3R"/>
</dbReference>
<dbReference type="PANTHER" id="PTHR48032">
    <property type="entry name" value="RNA-BINDING PROTEIN MUSASHI HOMOLOG RBP6"/>
    <property type="match status" value="1"/>
</dbReference>
<dbReference type="OrthoDB" id="1875751at2759"/>
<keyword evidence="2 3" id="KW-0694">RNA-binding</keyword>
<dbReference type="InterPro" id="IPR000504">
    <property type="entry name" value="RRM_dom"/>
</dbReference>
<feature type="region of interest" description="Disordered" evidence="4">
    <location>
        <begin position="334"/>
        <end position="357"/>
    </location>
</feature>
<dbReference type="InterPro" id="IPR012677">
    <property type="entry name" value="Nucleotide-bd_a/b_plait_sf"/>
</dbReference>
<comment type="caution">
    <text evidence="6">The sequence shown here is derived from an EMBL/GenBank/DDBJ whole genome shotgun (WGS) entry which is preliminary data.</text>
</comment>
<dbReference type="EMBL" id="JAMKOV010000001">
    <property type="protein sequence ID" value="KAI8046115.1"/>
    <property type="molecule type" value="Genomic_DNA"/>
</dbReference>
<dbReference type="Pfam" id="PF00076">
    <property type="entry name" value="RRM_1"/>
    <property type="match status" value="2"/>
</dbReference>
<feature type="compositionally biased region" description="Polar residues" evidence="4">
    <location>
        <begin position="1"/>
        <end position="28"/>
    </location>
</feature>
<proteinExistence type="predicted"/>
<dbReference type="InterPro" id="IPR035979">
    <property type="entry name" value="RBD_domain_sf"/>
</dbReference>
<keyword evidence="7" id="KW-1185">Reference proteome</keyword>
<organism evidence="6 7">
    <name type="scientific">Drosophila gunungcola</name>
    <name type="common">fruit fly</name>
    <dbReference type="NCBI Taxonomy" id="103775"/>
    <lineage>
        <taxon>Eukaryota</taxon>
        <taxon>Metazoa</taxon>
        <taxon>Ecdysozoa</taxon>
        <taxon>Arthropoda</taxon>
        <taxon>Hexapoda</taxon>
        <taxon>Insecta</taxon>
        <taxon>Pterygota</taxon>
        <taxon>Neoptera</taxon>
        <taxon>Endopterygota</taxon>
        <taxon>Diptera</taxon>
        <taxon>Brachycera</taxon>
        <taxon>Muscomorpha</taxon>
        <taxon>Ephydroidea</taxon>
        <taxon>Drosophilidae</taxon>
        <taxon>Drosophila</taxon>
        <taxon>Sophophora</taxon>
    </lineage>
</organism>
<gene>
    <name evidence="6" type="ORF">M5D96_002315</name>
</gene>
<evidence type="ECO:0000259" key="5">
    <source>
        <dbReference type="PROSITE" id="PS50102"/>
    </source>
</evidence>
<dbReference type="SUPFAM" id="SSF54928">
    <property type="entry name" value="RNA-binding domain, RBD"/>
    <property type="match status" value="2"/>
</dbReference>
<evidence type="ECO:0000256" key="2">
    <source>
        <dbReference type="ARBA" id="ARBA00022884"/>
    </source>
</evidence>
<dbReference type="GO" id="GO:0006417">
    <property type="term" value="P:regulation of translation"/>
    <property type="evidence" value="ECO:0007669"/>
    <property type="project" value="TreeGrafter"/>
</dbReference>
<evidence type="ECO:0000256" key="3">
    <source>
        <dbReference type="PROSITE-ProRule" id="PRU00176"/>
    </source>
</evidence>
<protein>
    <recommendedName>
        <fullName evidence="5">RRM domain-containing protein</fullName>
    </recommendedName>
</protein>
<reference evidence="6" key="1">
    <citation type="journal article" date="2023" name="Genome Biol. Evol.">
        <title>Long-read-based Genome Assembly of Drosophila gunungcola Reveals Fewer Chemosensory Genes in Flower-breeding Species.</title>
        <authorList>
            <person name="Negi A."/>
            <person name="Liao B.Y."/>
            <person name="Yeh S.D."/>
        </authorList>
    </citation>
    <scope>NUCLEOTIDE SEQUENCE</scope>
    <source>
        <strain evidence="6">Sukarami</strain>
    </source>
</reference>
<dbReference type="AlphaFoldDB" id="A0A9Q0BW59"/>
<name>A0A9Q0BW59_9MUSC</name>
<keyword evidence="1" id="KW-0677">Repeat</keyword>
<feature type="region of interest" description="Disordered" evidence="4">
    <location>
        <begin position="1"/>
        <end position="42"/>
    </location>
</feature>
<dbReference type="Gene3D" id="3.30.70.330">
    <property type="match status" value="2"/>
</dbReference>
<evidence type="ECO:0000313" key="6">
    <source>
        <dbReference type="EMBL" id="KAI8046115.1"/>
    </source>
</evidence>
<evidence type="ECO:0000256" key="4">
    <source>
        <dbReference type="SAM" id="MobiDB-lite"/>
    </source>
</evidence>
<feature type="domain" description="RRM" evidence="5">
    <location>
        <begin position="49"/>
        <end position="126"/>
    </location>
</feature>
<evidence type="ECO:0000256" key="1">
    <source>
        <dbReference type="ARBA" id="ARBA00022737"/>
    </source>
</evidence>
<dbReference type="GO" id="GO:0098687">
    <property type="term" value="C:chromosomal region"/>
    <property type="evidence" value="ECO:0007669"/>
    <property type="project" value="UniProtKB-ARBA"/>
</dbReference>
<dbReference type="PANTHER" id="PTHR48032:SF6">
    <property type="entry name" value="RNA-BINDING (RRM_RBD_RNP MOTIFS) FAMILY PROTEIN"/>
    <property type="match status" value="1"/>
</dbReference>
<feature type="domain" description="RRM" evidence="5">
    <location>
        <begin position="154"/>
        <end position="241"/>
    </location>
</feature>
<dbReference type="PROSITE" id="PS50102">
    <property type="entry name" value="RRM"/>
    <property type="match status" value="2"/>
</dbReference>
<dbReference type="FunFam" id="3.30.70.330:FF:000040">
    <property type="entry name" value="Heterogeneous nuclear ribonucleoprotein A2/B1"/>
    <property type="match status" value="1"/>
</dbReference>
<accession>A0A9Q0BW59</accession>